<evidence type="ECO:0000313" key="2">
    <source>
        <dbReference type="EMBL" id="QUF07505.1"/>
    </source>
</evidence>
<dbReference type="Gene3D" id="1.10.340.30">
    <property type="entry name" value="Hypothetical protein, domain 2"/>
    <property type="match status" value="1"/>
</dbReference>
<accession>A0AA45LD30</accession>
<feature type="binding site" evidence="1">
    <location>
        <position position="174"/>
    </location>
    <ligand>
        <name>Zn(2+)</name>
        <dbReference type="ChEBI" id="CHEBI:29105"/>
    </ligand>
</feature>
<feature type="binding site" evidence="1">
    <location>
        <position position="7"/>
    </location>
    <ligand>
        <name>Zn(2+)</name>
        <dbReference type="ChEBI" id="CHEBI:29105"/>
    </ligand>
</feature>
<dbReference type="Pfam" id="PF03352">
    <property type="entry name" value="Adenine_glyco"/>
    <property type="match status" value="1"/>
</dbReference>
<feature type="binding site" evidence="1">
    <location>
        <position position="20"/>
    </location>
    <ligand>
        <name>Zn(2+)</name>
        <dbReference type="ChEBI" id="CHEBI:29105"/>
    </ligand>
</feature>
<dbReference type="SUPFAM" id="SSF48150">
    <property type="entry name" value="DNA-glycosylase"/>
    <property type="match status" value="1"/>
</dbReference>
<dbReference type="InterPro" id="IPR005019">
    <property type="entry name" value="Adenine_glyco"/>
</dbReference>
<feature type="binding site" evidence="1">
    <location>
        <position position="178"/>
    </location>
    <ligand>
        <name>Zn(2+)</name>
        <dbReference type="ChEBI" id="CHEBI:29105"/>
    </ligand>
</feature>
<dbReference type="InterPro" id="IPR052891">
    <property type="entry name" value="DNA-3mA_glycosylase"/>
</dbReference>
<dbReference type="NCBIfam" id="TIGR00624">
    <property type="entry name" value="tag"/>
    <property type="match status" value="1"/>
</dbReference>
<name>A0AA45LD30_9PSEU</name>
<dbReference type="PANTHER" id="PTHR30037">
    <property type="entry name" value="DNA-3-METHYLADENINE GLYCOSYLASE 1"/>
    <property type="match status" value="1"/>
</dbReference>
<dbReference type="GO" id="GO:0046872">
    <property type="term" value="F:metal ion binding"/>
    <property type="evidence" value="ECO:0007669"/>
    <property type="project" value="UniProtKB-KW"/>
</dbReference>
<dbReference type="PANTHER" id="PTHR30037:SF4">
    <property type="entry name" value="DNA-3-METHYLADENINE GLYCOSYLASE I"/>
    <property type="match status" value="1"/>
</dbReference>
<dbReference type="InterPro" id="IPR004597">
    <property type="entry name" value="Tag"/>
</dbReference>
<dbReference type="Proteomes" id="UP000677152">
    <property type="component" value="Chromosome"/>
</dbReference>
<evidence type="ECO:0000256" key="1">
    <source>
        <dbReference type="PIRSR" id="PIRSR604597-1"/>
    </source>
</evidence>
<dbReference type="EMBL" id="CP073249">
    <property type="protein sequence ID" value="QUF07505.1"/>
    <property type="molecule type" value="Genomic_DNA"/>
</dbReference>
<dbReference type="GO" id="GO:0006284">
    <property type="term" value="P:base-excision repair"/>
    <property type="evidence" value="ECO:0007669"/>
    <property type="project" value="InterPro"/>
</dbReference>
<organism evidence="2 3">
    <name type="scientific">Actinosynnema pretiosum subsp. pretiosum</name>
    <dbReference type="NCBI Taxonomy" id="103721"/>
    <lineage>
        <taxon>Bacteria</taxon>
        <taxon>Bacillati</taxon>
        <taxon>Actinomycetota</taxon>
        <taxon>Actinomycetes</taxon>
        <taxon>Pseudonocardiales</taxon>
        <taxon>Pseudonocardiaceae</taxon>
        <taxon>Actinosynnema</taxon>
    </lineage>
</organism>
<dbReference type="AlphaFoldDB" id="A0AA45LD30"/>
<dbReference type="GO" id="GO:0008725">
    <property type="term" value="F:DNA-3-methyladenine glycosylase activity"/>
    <property type="evidence" value="ECO:0007669"/>
    <property type="project" value="InterPro"/>
</dbReference>
<protein>
    <submittedName>
        <fullName evidence="2">DNA-3-methyladenine glycosylase I</fullName>
    </submittedName>
</protein>
<evidence type="ECO:0000313" key="3">
    <source>
        <dbReference type="Proteomes" id="UP000677152"/>
    </source>
</evidence>
<keyword evidence="1" id="KW-0862">Zinc</keyword>
<reference evidence="2" key="1">
    <citation type="submission" date="2021-04" db="EMBL/GenBank/DDBJ databases">
        <title>Genomic sequence of Actinosynnema pretiosum subsp. pretiosum ATCC 31280 (C-14919).</title>
        <authorList>
            <person name="Bai L."/>
            <person name="Wang X."/>
            <person name="Xiao Y."/>
        </authorList>
    </citation>
    <scope>NUCLEOTIDE SEQUENCE</scope>
    <source>
        <strain evidence="2">ATCC 31280</strain>
    </source>
</reference>
<gene>
    <name evidence="2" type="ORF">KCV87_16675</name>
</gene>
<dbReference type="InterPro" id="IPR011257">
    <property type="entry name" value="DNA_glycosylase"/>
</dbReference>
<keyword evidence="1" id="KW-0479">Metal-binding</keyword>
<sequence length="194" mass="21066">MSVVQRCAWGDSSPDYAEYHDTEWGVELHGGTELFERMCLESFQSGLSWITILRKRENFRTAFDGFDPKLVAAYDGDDVTRLMGDAGIVRNRAKIVAAIGNAAAVLALDEPLDGLLWSFAPAGPRTRPATAADVPAITPESTAMAKALKRKGFVFLGPTTCYALMQATGMVDDHVETCFRAHQADRDPAGQKPG</sequence>
<proteinExistence type="predicted"/>